<dbReference type="PANTHER" id="PTHR34224:SF4">
    <property type="entry name" value="INTERACTOR OF CONSTITUTIVE ACTIVE ROPS 2, CHLOROPLASTIC"/>
    <property type="match status" value="1"/>
</dbReference>
<comment type="similarity">
    <text evidence="1">Belongs to the ICR family.</text>
</comment>
<organism evidence="5 6">
    <name type="scientific">Elaeis guineensis var. tenera</name>
    <name type="common">Oil palm</name>
    <dbReference type="NCBI Taxonomy" id="51953"/>
    <lineage>
        <taxon>Eukaryota</taxon>
        <taxon>Viridiplantae</taxon>
        <taxon>Streptophyta</taxon>
        <taxon>Embryophyta</taxon>
        <taxon>Tracheophyta</taxon>
        <taxon>Spermatophyta</taxon>
        <taxon>Magnoliopsida</taxon>
        <taxon>Liliopsida</taxon>
        <taxon>Arecaceae</taxon>
        <taxon>Arecoideae</taxon>
        <taxon>Cocoseae</taxon>
        <taxon>Elaeidinae</taxon>
        <taxon>Elaeis</taxon>
    </lineage>
</organism>
<feature type="compositionally biased region" description="Polar residues" evidence="4">
    <location>
        <begin position="16"/>
        <end position="27"/>
    </location>
</feature>
<evidence type="ECO:0000256" key="2">
    <source>
        <dbReference type="ARBA" id="ARBA00023054"/>
    </source>
</evidence>
<dbReference type="PANTHER" id="PTHR34224">
    <property type="entry name" value="INTERACTOR OF CONSTITUTIVE ACTIVE ROPS 2, CHLOROPLASTIC-RELATED"/>
    <property type="match status" value="1"/>
</dbReference>
<feature type="region of interest" description="Disordered" evidence="4">
    <location>
        <begin position="1"/>
        <end position="78"/>
    </location>
</feature>
<dbReference type="InParanoid" id="A0A6J0PCH2"/>
<evidence type="ECO:0000256" key="3">
    <source>
        <dbReference type="SAM" id="Coils"/>
    </source>
</evidence>
<feature type="coiled-coil region" evidence="3">
    <location>
        <begin position="367"/>
        <end position="466"/>
    </location>
</feature>
<dbReference type="RefSeq" id="XP_019702455.1">
    <property type="nucleotide sequence ID" value="XM_019846896.2"/>
</dbReference>
<reference evidence="6" key="1">
    <citation type="submission" date="2025-08" db="UniProtKB">
        <authorList>
            <consortium name="RefSeq"/>
        </authorList>
    </citation>
    <scope>IDENTIFICATION</scope>
</reference>
<evidence type="ECO:0000256" key="1">
    <source>
        <dbReference type="ARBA" id="ARBA00009778"/>
    </source>
</evidence>
<name>A0A6J0PCH2_ELAGV</name>
<sequence length="605" mass="67821">MQTPKPRSRSSEVRQRTSPGTPRSTRVTKAGGHESDSSTSAHTPTKPPTERSPKVVERRSPRSPITEVQKKRPSRISELEFQITQLQEDLKKTKDCLSSSEEGKRRAQQDAEETKKQIQDISTKLEDSERQLVEFSAAEETWLQELHEISQEHDCALQSELEAIKKQHSVDSASLTSAMSEIQMLRQQLEMVIKSETFQAKQSAEAYGKLQALKQDMAGTVATLENLKIQLKNTEMAEAEAQAMVSEAQQQLEMAKASVETLNSEGLKLRESLSSLTSELEESRSQANSLAEIAKKLEADKLAEEVDRNKLLDKCGGGCWESEVKKLRSALEAAEIKYQEECIRNTVQIQSAYELLESMKTHWGLREAELELVLKNMETEIADLNGALVDKESELQKLAAINKELNAEIEKSQLRQMDSELEAKLMKSITDIAELKADLMDKETELQSISEENEILKSEMEKREAESSKSHEAVIAELELAKAAEREATMRLGYVADEAVKNSRRAARVAEQLEAAQAVNLEMEAELRRLRVQSDQWRKAAEAAAAVLTTGNQGRFMERSGSLDSGYNTVAGKLNSPFSDDLDGKSPKEKNMLRKIGWLWKKSPK</sequence>
<evidence type="ECO:0000313" key="6">
    <source>
        <dbReference type="RefSeq" id="XP_019702455.1"/>
    </source>
</evidence>
<keyword evidence="2 3" id="KW-0175">Coiled coil</keyword>
<dbReference type="FunCoup" id="A0A6J0PCH2">
    <property type="interactions" value="181"/>
</dbReference>
<dbReference type="OrthoDB" id="1932291at2759"/>
<proteinExistence type="inferred from homology"/>
<dbReference type="AlphaFoldDB" id="A0A6J0PCH2"/>
<feature type="coiled-coil region" evidence="3">
    <location>
        <begin position="210"/>
        <end position="300"/>
    </location>
</feature>
<feature type="compositionally biased region" description="Basic and acidic residues" evidence="4">
    <location>
        <begin position="48"/>
        <end position="60"/>
    </location>
</feature>
<feature type="region of interest" description="Disordered" evidence="4">
    <location>
        <begin position="91"/>
        <end position="120"/>
    </location>
</feature>
<evidence type="ECO:0000313" key="5">
    <source>
        <dbReference type="Proteomes" id="UP000504607"/>
    </source>
</evidence>
<protein>
    <submittedName>
        <fullName evidence="6">Interactor of constitutive active ROPs 2, chloroplastic-like isoform X1</fullName>
    </submittedName>
</protein>
<dbReference type="Proteomes" id="UP000504607">
    <property type="component" value="Unplaced"/>
</dbReference>
<keyword evidence="5" id="KW-1185">Reference proteome</keyword>
<dbReference type="InterPro" id="IPR029688">
    <property type="entry name" value="ICR"/>
</dbReference>
<gene>
    <name evidence="6" type="primary">LOC105034173</name>
</gene>
<evidence type="ECO:0000256" key="4">
    <source>
        <dbReference type="SAM" id="MobiDB-lite"/>
    </source>
</evidence>
<feature type="coiled-coil region" evidence="3">
    <location>
        <begin position="506"/>
        <end position="540"/>
    </location>
</feature>
<accession>A0A6J0PCH2</accession>